<dbReference type="InterPro" id="IPR033900">
    <property type="entry name" value="Gram_neg_porin_domain"/>
</dbReference>
<evidence type="ECO:0000313" key="3">
    <source>
        <dbReference type="EMBL" id="MTW13374.1"/>
    </source>
</evidence>
<feature type="signal peptide" evidence="1">
    <location>
        <begin position="1"/>
        <end position="25"/>
    </location>
</feature>
<evidence type="ECO:0000313" key="4">
    <source>
        <dbReference type="Proteomes" id="UP000472320"/>
    </source>
</evidence>
<comment type="caution">
    <text evidence="3">The sequence shown here is derived from an EMBL/GenBank/DDBJ whole genome shotgun (WGS) entry which is preliminary data.</text>
</comment>
<dbReference type="AlphaFoldDB" id="A0A6L6QMQ9"/>
<dbReference type="InterPro" id="IPR023614">
    <property type="entry name" value="Porin_dom_sf"/>
</dbReference>
<sequence>MPKLHLTPILIAVSGTLLLQSFAHAQESGWTFGGFGTVSAVHSSEKQADFSANPLNPGTAGATDNWSYGVDSRLGTQLSYNGGHWSAVLQVIAERNLTHSWTPVVEWANVQYQVTPELSLRFGRIALPLFLSGDYRKASYALPWVRTPVELYGALPISNSDGVDATYRWNAGEVKNSTQVLYGSTKLRLSDTLHASAHHLAGISNTSTVGALTVRATAIKGELEMLLAEDLWSALRQFGPQGEALAHRYEPDHKRASVLSIGVSYDPGNWFVMGEVGRINARSFLGDKTAGYVSGGYRLGSFTPYATFSKVVANNPTRVDGLDLSALPPPYVPAAQRVNGELNGLLSTIAVQDNTSVGVRWDATGNTAFKLQFDHVRPRDGSSGTLANIQPGYRYGRSFGVISASLDFVF</sequence>
<feature type="domain" description="Porin" evidence="2">
    <location>
        <begin position="21"/>
        <end position="396"/>
    </location>
</feature>
<feature type="chain" id="PRO_5026927789" description="Porin domain-containing protein" evidence="1">
    <location>
        <begin position="26"/>
        <end position="410"/>
    </location>
</feature>
<proteinExistence type="predicted"/>
<organism evidence="3 4">
    <name type="scientific">Massilia eburnea</name>
    <dbReference type="NCBI Taxonomy" id="1776165"/>
    <lineage>
        <taxon>Bacteria</taxon>
        <taxon>Pseudomonadati</taxon>
        <taxon>Pseudomonadota</taxon>
        <taxon>Betaproteobacteria</taxon>
        <taxon>Burkholderiales</taxon>
        <taxon>Oxalobacteraceae</taxon>
        <taxon>Telluria group</taxon>
        <taxon>Massilia</taxon>
    </lineage>
</organism>
<dbReference type="Gene3D" id="2.40.160.10">
    <property type="entry name" value="Porin"/>
    <property type="match status" value="1"/>
</dbReference>
<dbReference type="RefSeq" id="WP_155456293.1">
    <property type="nucleotide sequence ID" value="NZ_WNKX01000021.1"/>
</dbReference>
<dbReference type="Proteomes" id="UP000472320">
    <property type="component" value="Unassembled WGS sequence"/>
</dbReference>
<evidence type="ECO:0000256" key="1">
    <source>
        <dbReference type="SAM" id="SignalP"/>
    </source>
</evidence>
<dbReference type="Pfam" id="PF13609">
    <property type="entry name" value="Porin_4"/>
    <property type="match status" value="1"/>
</dbReference>
<evidence type="ECO:0000259" key="2">
    <source>
        <dbReference type="Pfam" id="PF13609"/>
    </source>
</evidence>
<keyword evidence="4" id="KW-1185">Reference proteome</keyword>
<reference evidence="3 4" key="1">
    <citation type="submission" date="2019-11" db="EMBL/GenBank/DDBJ databases">
        <title>Type strains purchased from KCTC, JCM and DSMZ.</title>
        <authorList>
            <person name="Lu H."/>
        </authorList>
    </citation>
    <scope>NUCLEOTIDE SEQUENCE [LARGE SCALE GENOMIC DNA]</scope>
    <source>
        <strain evidence="3 4">JCM 31587</strain>
    </source>
</reference>
<name>A0A6L6QMQ9_9BURK</name>
<protein>
    <recommendedName>
        <fullName evidence="2">Porin domain-containing protein</fullName>
    </recommendedName>
</protein>
<dbReference type="EMBL" id="WNKX01000021">
    <property type="protein sequence ID" value="MTW13374.1"/>
    <property type="molecule type" value="Genomic_DNA"/>
</dbReference>
<accession>A0A6L6QMQ9</accession>
<keyword evidence="1" id="KW-0732">Signal</keyword>
<gene>
    <name evidence="3" type="ORF">GM658_22460</name>
</gene>
<dbReference type="OrthoDB" id="197869at2"/>
<dbReference type="SUPFAM" id="SSF56935">
    <property type="entry name" value="Porins"/>
    <property type="match status" value="1"/>
</dbReference>